<name>A0A4P8IAV9_9FIRM</name>
<sequence length="156" mass="18323">MRRKDREVIKDEEIDKIISNCYCCRLGFQDEGNIYMVPLSFGYEKNNGRRIFYFHSAKEGRKIDLIRKNHYAGFELDTNYKLKEGTKACSYSARFQSVTGSGKVEFIDDPEERKKALRAVMCQNTGKEEWEFSEEMLDVVCTFKLEVEELSCKEHL</sequence>
<dbReference type="PANTHER" id="PTHR34071">
    <property type="entry name" value="5-NITROIMIDAZOLE ANTIBIOTICS RESISTANCE PROTEIN, NIMA-FAMILY-RELATED PROTEIN-RELATED"/>
    <property type="match status" value="1"/>
</dbReference>
<reference evidence="1 2" key="1">
    <citation type="submission" date="2019-05" db="EMBL/GenBank/DDBJ databases">
        <title>Complete genome sequencing of Anaerostipes rhamnosivorans.</title>
        <authorList>
            <person name="Bui T.P.N."/>
            <person name="de Vos W.M."/>
        </authorList>
    </citation>
    <scope>NUCLEOTIDE SEQUENCE [LARGE SCALE GENOMIC DNA]</scope>
    <source>
        <strain evidence="1 2">1y2</strain>
    </source>
</reference>
<keyword evidence="2" id="KW-1185">Reference proteome</keyword>
<protein>
    <submittedName>
        <fullName evidence="1">5-nitroimidazole antibiotic resistance protein</fullName>
    </submittedName>
</protein>
<dbReference type="SUPFAM" id="SSF50475">
    <property type="entry name" value="FMN-binding split barrel"/>
    <property type="match status" value="1"/>
</dbReference>
<dbReference type="RefSeq" id="WP_137327341.1">
    <property type="nucleotide sequence ID" value="NZ_CP040058.1"/>
</dbReference>
<dbReference type="Proteomes" id="UP000298653">
    <property type="component" value="Chromosome"/>
</dbReference>
<proteinExistence type="predicted"/>
<gene>
    <name evidence="1" type="ORF">AR1Y2_0247</name>
</gene>
<dbReference type="Pfam" id="PF12900">
    <property type="entry name" value="Pyridox_ox_2"/>
    <property type="match status" value="1"/>
</dbReference>
<organism evidence="1 2">
    <name type="scientific">Anaerostipes rhamnosivorans</name>
    <dbReference type="NCBI Taxonomy" id="1229621"/>
    <lineage>
        <taxon>Bacteria</taxon>
        <taxon>Bacillati</taxon>
        <taxon>Bacillota</taxon>
        <taxon>Clostridia</taxon>
        <taxon>Lachnospirales</taxon>
        <taxon>Lachnospiraceae</taxon>
        <taxon>Anaerostipes</taxon>
    </lineage>
</organism>
<dbReference type="AlphaFoldDB" id="A0A4P8IAV9"/>
<dbReference type="PANTHER" id="PTHR34071:SF2">
    <property type="entry name" value="FLAVIN-NUCLEOTIDE-BINDING PROTEIN"/>
    <property type="match status" value="1"/>
</dbReference>
<dbReference type="InterPro" id="IPR012349">
    <property type="entry name" value="Split_barrel_FMN-bd"/>
</dbReference>
<dbReference type="EMBL" id="CP040058">
    <property type="protein sequence ID" value="QCP33701.1"/>
    <property type="molecule type" value="Genomic_DNA"/>
</dbReference>
<accession>A0A4P8IAV9</accession>
<evidence type="ECO:0000313" key="2">
    <source>
        <dbReference type="Proteomes" id="UP000298653"/>
    </source>
</evidence>
<dbReference type="InterPro" id="IPR024747">
    <property type="entry name" value="Pyridox_Oxase-rel"/>
</dbReference>
<dbReference type="OrthoDB" id="9794935at2"/>
<evidence type="ECO:0000313" key="1">
    <source>
        <dbReference type="EMBL" id="QCP33701.1"/>
    </source>
</evidence>
<dbReference type="KEGG" id="arf:AR1Y2_0247"/>
<dbReference type="Gene3D" id="2.30.110.10">
    <property type="entry name" value="Electron Transport, Fmn-binding Protein, Chain A"/>
    <property type="match status" value="1"/>
</dbReference>